<evidence type="ECO:0000313" key="1">
    <source>
        <dbReference type="EMBL" id="KAF5612480.1"/>
    </source>
</evidence>
<comment type="caution">
    <text evidence="1">The sequence shown here is derived from an EMBL/GenBank/DDBJ whole genome shotgun (WGS) entry which is preliminary data.</text>
</comment>
<reference evidence="1 2" key="1">
    <citation type="submission" date="2020-05" db="EMBL/GenBank/DDBJ databases">
        <title>Identification and distribution of gene clusters putatively required for synthesis of sphingolipid metabolism inhibitors in phylogenetically diverse species of the filamentous fungus Fusarium.</title>
        <authorList>
            <person name="Kim H.-S."/>
            <person name="Busman M."/>
            <person name="Brown D.W."/>
            <person name="Divon H."/>
            <person name="Uhlig S."/>
            <person name="Proctor R.H."/>
        </authorList>
    </citation>
    <scope>NUCLEOTIDE SEQUENCE [LARGE SCALE GENOMIC DNA]</scope>
    <source>
        <strain evidence="1 2">NRRL 66243</strain>
    </source>
</reference>
<dbReference type="RefSeq" id="XP_037198906.1">
    <property type="nucleotide sequence ID" value="XM_037347283.1"/>
</dbReference>
<sequence>MQDAAHKSFVKGIPDKEGYAGLISKEIQAGNDSRCLILSFDTRLEADFRNQLNETAKATVEFRTVEATVDVAPLRHLARTKKGPKTLFITFQDEVPFLPLVLKNFDQLHVVMGASGINKKAWDDFSRQVIELPHFASTEDRHLQSWWVNQPSIPARFLYTGGQNMRLFIEAGMSRLRLVENTQLGGFIASVVDIASWGIDPGAAVGCFVREPQRAQEMSLRLRTQGITAKDGLGLGLSGKETVVFRSVISLLGYDHRLALFVALDSRPEVRRVKVQLAAMLKYSSNQVISINTTVFDDRKKYSSVLRGCHGHGSSMARQGTMWLNLGLLKRHQNMSELQNADGSPEDTLSELVRVRPDRALLIHTETGEILNCLTNLGVSVDNDNSVAHESKELGSDAKDEISFHLARAFPHNLVVTENLSANEKDAPRLCHNVMSTWLQLKQDGRARLVDINSYLKKERGSAFGICCDFGRDHHRNHTFNDWTYIPMIVIARWQSQFEPDASFHEILNTDVERTK</sequence>
<dbReference type="AlphaFoldDB" id="A0A8H5QBM7"/>
<evidence type="ECO:0000313" key="2">
    <source>
        <dbReference type="Proteomes" id="UP000530670"/>
    </source>
</evidence>
<accession>A0A8H5QBM7</accession>
<dbReference type="OrthoDB" id="5035669at2759"/>
<organism evidence="1 2">
    <name type="scientific">Fusarium tjaetaba</name>
    <dbReference type="NCBI Taxonomy" id="1567544"/>
    <lineage>
        <taxon>Eukaryota</taxon>
        <taxon>Fungi</taxon>
        <taxon>Dikarya</taxon>
        <taxon>Ascomycota</taxon>
        <taxon>Pezizomycotina</taxon>
        <taxon>Sordariomycetes</taxon>
        <taxon>Hypocreomycetidae</taxon>
        <taxon>Hypocreales</taxon>
        <taxon>Nectriaceae</taxon>
        <taxon>Fusarium</taxon>
        <taxon>Fusarium fujikuroi species complex</taxon>
    </lineage>
</organism>
<keyword evidence="2" id="KW-1185">Reference proteome</keyword>
<dbReference type="EMBL" id="JAAQRI010000537">
    <property type="protein sequence ID" value="KAF5612480.1"/>
    <property type="molecule type" value="Genomic_DNA"/>
</dbReference>
<protein>
    <submittedName>
        <fullName evidence="1">Uncharacterized protein</fullName>
    </submittedName>
</protein>
<gene>
    <name evidence="1" type="ORF">FTJAE_14080</name>
</gene>
<dbReference type="GeneID" id="59299553"/>
<name>A0A8H5QBM7_9HYPO</name>
<proteinExistence type="predicted"/>
<dbReference type="Proteomes" id="UP000530670">
    <property type="component" value="Unassembled WGS sequence"/>
</dbReference>